<dbReference type="InterPro" id="IPR013726">
    <property type="entry name" value="Mitofissin"/>
</dbReference>
<dbReference type="FunCoup" id="D5GIQ0">
    <property type="interactions" value="1"/>
</dbReference>
<dbReference type="Proteomes" id="UP000006911">
    <property type="component" value="Unassembled WGS sequence"/>
</dbReference>
<protein>
    <submittedName>
        <fullName evidence="2">(Perigord truffle) hypothetical protein</fullName>
    </submittedName>
</protein>
<keyword evidence="1" id="KW-0812">Transmembrane</keyword>
<organism evidence="2 3">
    <name type="scientific">Tuber melanosporum (strain Mel28)</name>
    <name type="common">Perigord black truffle</name>
    <dbReference type="NCBI Taxonomy" id="656061"/>
    <lineage>
        <taxon>Eukaryota</taxon>
        <taxon>Fungi</taxon>
        <taxon>Dikarya</taxon>
        <taxon>Ascomycota</taxon>
        <taxon>Pezizomycotina</taxon>
        <taxon>Pezizomycetes</taxon>
        <taxon>Pezizales</taxon>
        <taxon>Tuberaceae</taxon>
        <taxon>Tuber</taxon>
    </lineage>
</organism>
<feature type="transmembrane region" description="Helical" evidence="1">
    <location>
        <begin position="12"/>
        <end position="42"/>
    </location>
</feature>
<dbReference type="Pfam" id="PF08520">
    <property type="entry name" value="Mitofissin"/>
    <property type="match status" value="1"/>
</dbReference>
<dbReference type="OMA" id="MNASAYF"/>
<dbReference type="HOGENOM" id="CLU_2110722_0_0_1"/>
<keyword evidence="1" id="KW-1133">Transmembrane helix</keyword>
<sequence length="115" mass="13036">MQLSQDCEFIQLLVYTIALFPLVPKSAAILLFLLPCFISLPLNMLGKIAHYSFDAILFSAFLAGVKRSTGLTFQTEKIESKDVRSAIDKYLNIGEWFMDQSIAAMGSSNYFERRR</sequence>
<reference evidence="2 3" key="1">
    <citation type="journal article" date="2010" name="Nature">
        <title>Perigord black truffle genome uncovers evolutionary origins and mechanisms of symbiosis.</title>
        <authorList>
            <person name="Martin F."/>
            <person name="Kohler A."/>
            <person name="Murat C."/>
            <person name="Balestrini R."/>
            <person name="Coutinho P.M."/>
            <person name="Jaillon O."/>
            <person name="Montanini B."/>
            <person name="Morin E."/>
            <person name="Noel B."/>
            <person name="Percudani R."/>
            <person name="Porcel B."/>
            <person name="Rubini A."/>
            <person name="Amicucci A."/>
            <person name="Amselem J."/>
            <person name="Anthouard V."/>
            <person name="Arcioni S."/>
            <person name="Artiguenave F."/>
            <person name="Aury J.M."/>
            <person name="Ballario P."/>
            <person name="Bolchi A."/>
            <person name="Brenna A."/>
            <person name="Brun A."/>
            <person name="Buee M."/>
            <person name="Cantarel B."/>
            <person name="Chevalier G."/>
            <person name="Couloux A."/>
            <person name="Da Silva C."/>
            <person name="Denoeud F."/>
            <person name="Duplessis S."/>
            <person name="Ghignone S."/>
            <person name="Hilselberger B."/>
            <person name="Iotti M."/>
            <person name="Marcais B."/>
            <person name="Mello A."/>
            <person name="Miranda M."/>
            <person name="Pacioni G."/>
            <person name="Quesneville H."/>
            <person name="Riccioni C."/>
            <person name="Ruotolo R."/>
            <person name="Splivallo R."/>
            <person name="Stocchi V."/>
            <person name="Tisserant E."/>
            <person name="Viscomi A.R."/>
            <person name="Zambonelli A."/>
            <person name="Zampieri E."/>
            <person name="Henrissat B."/>
            <person name="Lebrun M.H."/>
            <person name="Paolocci F."/>
            <person name="Bonfante P."/>
            <person name="Ottonello S."/>
            <person name="Wincker P."/>
        </authorList>
    </citation>
    <scope>NUCLEOTIDE SEQUENCE [LARGE SCALE GENOMIC DNA]</scope>
    <source>
        <strain evidence="2 3">Mel28</strain>
    </source>
</reference>
<dbReference type="PANTHER" id="PTHR28075:SF1">
    <property type="entry name" value="DUF1748-DOMAIN-CONTAINING PROTEIN"/>
    <property type="match status" value="1"/>
</dbReference>
<name>D5GIQ0_TUBMM</name>
<evidence type="ECO:0000313" key="3">
    <source>
        <dbReference type="Proteomes" id="UP000006911"/>
    </source>
</evidence>
<evidence type="ECO:0000313" key="2">
    <source>
        <dbReference type="EMBL" id="CAZ84393.1"/>
    </source>
</evidence>
<gene>
    <name evidence="2" type="ORF">GSTUM_00008603001</name>
</gene>
<dbReference type="eggNOG" id="ENOG502S6Z8">
    <property type="taxonomic scope" value="Eukaryota"/>
</dbReference>
<proteinExistence type="predicted"/>
<dbReference type="EMBL" id="FN430328">
    <property type="protein sequence ID" value="CAZ84393.1"/>
    <property type="molecule type" value="Genomic_DNA"/>
</dbReference>
<accession>D5GIQ0</accession>
<evidence type="ECO:0000256" key="1">
    <source>
        <dbReference type="SAM" id="Phobius"/>
    </source>
</evidence>
<keyword evidence="3" id="KW-1185">Reference proteome</keyword>
<dbReference type="KEGG" id="tml:GSTUM_00008603001"/>
<dbReference type="GO" id="GO:0005737">
    <property type="term" value="C:cytoplasm"/>
    <property type="evidence" value="ECO:0007669"/>
    <property type="project" value="TreeGrafter"/>
</dbReference>
<keyword evidence="1" id="KW-0472">Membrane</keyword>
<dbReference type="PANTHER" id="PTHR28075">
    <property type="entry name" value="CHROMOSOME 16, WHOLE GENOME SHOTGUN SEQUENCE"/>
    <property type="match status" value="1"/>
</dbReference>
<dbReference type="InParanoid" id="D5GIQ0"/>
<dbReference type="AlphaFoldDB" id="D5GIQ0"/>
<dbReference type="RefSeq" id="XP_002840202.1">
    <property type="nucleotide sequence ID" value="XM_002840156.1"/>
</dbReference>
<dbReference type="GeneID" id="9183327"/>